<reference evidence="1" key="1">
    <citation type="submission" date="2021-12" db="EMBL/GenBank/DDBJ databases">
        <authorList>
            <person name="King R."/>
        </authorList>
    </citation>
    <scope>NUCLEOTIDE SEQUENCE</scope>
</reference>
<organism evidence="1 2">
    <name type="scientific">Brassicogethes aeneus</name>
    <name type="common">Rape pollen beetle</name>
    <name type="synonym">Meligethes aeneus</name>
    <dbReference type="NCBI Taxonomy" id="1431903"/>
    <lineage>
        <taxon>Eukaryota</taxon>
        <taxon>Metazoa</taxon>
        <taxon>Ecdysozoa</taxon>
        <taxon>Arthropoda</taxon>
        <taxon>Hexapoda</taxon>
        <taxon>Insecta</taxon>
        <taxon>Pterygota</taxon>
        <taxon>Neoptera</taxon>
        <taxon>Endopterygota</taxon>
        <taxon>Coleoptera</taxon>
        <taxon>Polyphaga</taxon>
        <taxon>Cucujiformia</taxon>
        <taxon>Nitidulidae</taxon>
        <taxon>Meligethinae</taxon>
        <taxon>Brassicogethes</taxon>
    </lineage>
</organism>
<dbReference type="EMBL" id="OV121136">
    <property type="protein sequence ID" value="CAH0556707.1"/>
    <property type="molecule type" value="Genomic_DNA"/>
</dbReference>
<evidence type="ECO:0000313" key="2">
    <source>
        <dbReference type="Proteomes" id="UP001154078"/>
    </source>
</evidence>
<dbReference type="PANTHER" id="PTHR31424">
    <property type="entry name" value="PROTEIN CBG23806"/>
    <property type="match status" value="1"/>
</dbReference>
<evidence type="ECO:0000313" key="1">
    <source>
        <dbReference type="EMBL" id="CAH0556707.1"/>
    </source>
</evidence>
<keyword evidence="2" id="KW-1185">Reference proteome</keyword>
<dbReference type="Proteomes" id="UP001154078">
    <property type="component" value="Chromosome 5"/>
</dbReference>
<proteinExistence type="predicted"/>
<sequence length="716" mass="81236">MPKTGKKICGLCGRKVIFGKSSATKFRITEKLQQLIKQFANKSFDMFDPRFPSSLCGTCRITLCEHEKGNFKRQLPKMLNFHDIRLPKSTRTRNDECNCYICLTGRFIGHEEVEKGRGHTKNIERTIIDESNGLFGSSSQQQLPVLTSIRNQKANEKCSKLCICTFCFHEIGKGKRHSCTLNDARINVMGVIERLPEKQQQQVVTGTLKKFSDNKPGHNYQNVSLKLATGGSTTRVVLNPKASKNVLFSSEHLDNYQVNSGASSHQMKKFTNFLRCQAGKNSVPPHYSQHLSEMSKSLTLFYKTSIKEFDMEGLLAAVLEKREQIGVPTVKVMADGGQGFFKICITILPENYSPDLDRGLENTELIQEDGEGNDQGEIKSQRSLYVNGGSIGKKGKLTSVNRLIMLCIVPQVKETYENVQLMFRLTNLNAISFKFVSDFKLILLINGQQTATATYPCPYCFITLNDLRYDMTVKETYGDLKRSYAKFCFEGKNKKLAKECHSTINLPLFEEADDMYVIEKCIIPELHLLQGFVNHLFWDGLVPLLGRDRALLWPKKLSLIAKNYHGDIFEGNACRKLLKKSDILTDPEIIKNVGVLSVIPFISSFKIMNKIVEKCFMTGKVASGYDYEADINMLAKCFKATGVSETLKIHVIIHHLQDSINFLKNNGLGLWSEQAGESVHRNFLIYWNRYKINRLDDPRYIVNLKKAVVEFSSHHL</sequence>
<gene>
    <name evidence="1" type="ORF">MELIAE_LOCUS7595</name>
</gene>
<name>A0A9P0B8I7_BRAAE</name>
<dbReference type="OrthoDB" id="6767500at2759"/>
<protein>
    <submittedName>
        <fullName evidence="1">Uncharacterized protein</fullName>
    </submittedName>
</protein>
<dbReference type="AlphaFoldDB" id="A0A9P0B8I7"/>
<accession>A0A9P0B8I7</accession>
<dbReference type="PANTHER" id="PTHR31424:SF5">
    <property type="entry name" value="APPLE DOMAIN-CONTAINING PROTEIN"/>
    <property type="match status" value="1"/>
</dbReference>